<accession>E4S5T1</accession>
<keyword evidence="2" id="KW-1185">Reference proteome</keyword>
<evidence type="ECO:0000313" key="1">
    <source>
        <dbReference type="EMBL" id="ADQ41591.1"/>
    </source>
</evidence>
<dbReference type="HOGENOM" id="CLU_2750130_0_0_9"/>
<sequence>MSQRTILCGFFIFYATQLKSRGNKTIGSYLQIANLPEDIITVIRESVIKLQNNTVIKNYNNVINSNLNKC</sequence>
<dbReference type="EMBL" id="CP002326">
    <property type="protein sequence ID" value="ADQ41591.1"/>
    <property type="molecule type" value="Genomic_DNA"/>
</dbReference>
<name>E4S5T1_CALA7</name>
<proteinExistence type="predicted"/>
<dbReference type="Proteomes" id="UP000009256">
    <property type="component" value="Chromosome"/>
</dbReference>
<dbReference type="KEGG" id="cki:Calkr_2126"/>
<protein>
    <submittedName>
        <fullName evidence="1">Uncharacterized protein</fullName>
    </submittedName>
</protein>
<reference key="1">
    <citation type="submission" date="2010-11" db="EMBL/GenBank/DDBJ databases">
        <title>Complete sequence of chromosome of Caldicellulosiruptor kristjanssonii 177R1B.</title>
        <authorList>
            <consortium name="US DOE Joint Genome Institute"/>
            <person name="Lucas S."/>
            <person name="Copeland A."/>
            <person name="Lapidus A."/>
            <person name="Cheng J.-F."/>
            <person name="Bruce D."/>
            <person name="Goodwin L."/>
            <person name="Pitluck S."/>
            <person name="Davenport K."/>
            <person name="Detter J.C."/>
            <person name="Han C."/>
            <person name="Tapia R."/>
            <person name="Land M."/>
            <person name="Hauser L."/>
            <person name="Jeffries C."/>
            <person name="Kyrpides N."/>
            <person name="Ivanova N."/>
            <person name="Mikhailova N."/>
            <person name="Blumer-Schuette S.E."/>
            <person name="Kelly R.M."/>
            <person name="Woyke T."/>
        </authorList>
    </citation>
    <scope>NUCLEOTIDE SEQUENCE</scope>
    <source>
        <strain>177R1B</strain>
    </source>
</reference>
<reference evidence="1 2" key="2">
    <citation type="journal article" date="2011" name="J. Bacteriol.">
        <title>Complete genome sequences for the anaerobic, extremely thermophilic plant biomass-degrading bacteria Caldicellulosiruptor hydrothermalis, Caldicellulosiruptor kristjanssonii, Caldicellulosiruptor kronotskyensis, Caldicellulosiruptor owensenis, and Caldicellulosiruptor lactoaceticus.</title>
        <authorList>
            <person name="Blumer-Schuette S.E."/>
            <person name="Ozdemir I."/>
            <person name="Mistry D."/>
            <person name="Lucas S."/>
            <person name="Lapidus A."/>
            <person name="Cheng J.F."/>
            <person name="Goodwin L.A."/>
            <person name="Pitluck S."/>
            <person name="Land M.L."/>
            <person name="Hauser L.J."/>
            <person name="Woyke T."/>
            <person name="Mikhailova N."/>
            <person name="Pati A."/>
            <person name="Kyrpides N.C."/>
            <person name="Ivanova N."/>
            <person name="Detter J.C."/>
            <person name="Walston-Davenport K."/>
            <person name="Han S."/>
            <person name="Adams M.W."/>
            <person name="Kelly R.M."/>
        </authorList>
    </citation>
    <scope>NUCLEOTIDE SEQUENCE [LARGE SCALE GENOMIC DNA]</scope>
    <source>
        <strain evidence="2">ATCC 700853 / DSM 12137 / I77R1B</strain>
    </source>
</reference>
<organism evidence="1 2">
    <name type="scientific">Caldicellulosiruptor acetigenus (strain ATCC 700853 / DSM 12137 / I77R1B)</name>
    <name type="common">Caldicellulosiruptor kristjanssonii</name>
    <dbReference type="NCBI Taxonomy" id="632335"/>
    <lineage>
        <taxon>Bacteria</taxon>
        <taxon>Bacillati</taxon>
        <taxon>Bacillota</taxon>
        <taxon>Bacillota incertae sedis</taxon>
        <taxon>Caldicellulosiruptorales</taxon>
        <taxon>Caldicellulosiruptoraceae</taxon>
        <taxon>Caldicellulosiruptor</taxon>
    </lineage>
</organism>
<dbReference type="AlphaFoldDB" id="E4S5T1"/>
<gene>
    <name evidence="1" type="ordered locus">Calkr_2126</name>
</gene>
<evidence type="ECO:0000313" key="2">
    <source>
        <dbReference type="Proteomes" id="UP000009256"/>
    </source>
</evidence>